<dbReference type="Proteomes" id="UP000438429">
    <property type="component" value="Unassembled WGS sequence"/>
</dbReference>
<organism evidence="1 2">
    <name type="scientific">Scophthalmus maximus</name>
    <name type="common">Turbot</name>
    <name type="synonym">Psetta maxima</name>
    <dbReference type="NCBI Taxonomy" id="52904"/>
    <lineage>
        <taxon>Eukaryota</taxon>
        <taxon>Metazoa</taxon>
        <taxon>Chordata</taxon>
        <taxon>Craniata</taxon>
        <taxon>Vertebrata</taxon>
        <taxon>Euteleostomi</taxon>
        <taxon>Actinopterygii</taxon>
        <taxon>Neopterygii</taxon>
        <taxon>Teleostei</taxon>
        <taxon>Neoteleostei</taxon>
        <taxon>Acanthomorphata</taxon>
        <taxon>Carangaria</taxon>
        <taxon>Pleuronectiformes</taxon>
        <taxon>Pleuronectoidei</taxon>
        <taxon>Scophthalmidae</taxon>
        <taxon>Scophthalmus</taxon>
    </lineage>
</organism>
<evidence type="ECO:0000313" key="1">
    <source>
        <dbReference type="EMBL" id="KAF0022994.1"/>
    </source>
</evidence>
<dbReference type="AlphaFoldDB" id="A0A6A4RX14"/>
<sequence length="92" mass="10309">MAYGRIDLPPSWRSKTDPRWVLAGDTRSAIRTQGERVSTRTDMRKDAACWSTRAAGAEQLHRLVDQLRHAQRMDRAVCRSAAVGGPLTLPHI</sequence>
<gene>
    <name evidence="1" type="ORF">F2P81_024975</name>
</gene>
<protein>
    <submittedName>
        <fullName evidence="1">Uncharacterized protein</fullName>
    </submittedName>
</protein>
<comment type="caution">
    <text evidence="1">The sequence shown here is derived from an EMBL/GenBank/DDBJ whole genome shotgun (WGS) entry which is preliminary data.</text>
</comment>
<name>A0A6A4RX14_SCOMX</name>
<proteinExistence type="predicted"/>
<dbReference type="EMBL" id="VEVO01000023">
    <property type="protein sequence ID" value="KAF0022994.1"/>
    <property type="molecule type" value="Genomic_DNA"/>
</dbReference>
<accession>A0A6A4RX14</accession>
<evidence type="ECO:0000313" key="2">
    <source>
        <dbReference type="Proteomes" id="UP000438429"/>
    </source>
</evidence>
<reference evidence="1 2" key="1">
    <citation type="submission" date="2019-06" db="EMBL/GenBank/DDBJ databases">
        <title>Draft genomes of female and male turbot (Scophthalmus maximus).</title>
        <authorList>
            <person name="Xu H."/>
            <person name="Xu X.-W."/>
            <person name="Shao C."/>
            <person name="Chen S."/>
        </authorList>
    </citation>
    <scope>NUCLEOTIDE SEQUENCE [LARGE SCALE GENOMIC DNA]</scope>
    <source>
        <strain evidence="1">Ysfricsl-2016a</strain>
        <tissue evidence="1">Blood</tissue>
    </source>
</reference>